<feature type="compositionally biased region" description="Pro residues" evidence="1">
    <location>
        <begin position="47"/>
        <end position="58"/>
    </location>
</feature>
<gene>
    <name evidence="2" type="ORF">FIBSPDRAFT_872212</name>
</gene>
<accession>A0A165ZSP7</accession>
<reference evidence="2 3" key="1">
    <citation type="journal article" date="2016" name="Mol. Biol. Evol.">
        <title>Comparative Genomics of Early-Diverging Mushroom-Forming Fungi Provides Insights into the Origins of Lignocellulose Decay Capabilities.</title>
        <authorList>
            <person name="Nagy L.G."/>
            <person name="Riley R."/>
            <person name="Tritt A."/>
            <person name="Adam C."/>
            <person name="Daum C."/>
            <person name="Floudas D."/>
            <person name="Sun H."/>
            <person name="Yadav J.S."/>
            <person name="Pangilinan J."/>
            <person name="Larsson K.H."/>
            <person name="Matsuura K."/>
            <person name="Barry K."/>
            <person name="Labutti K."/>
            <person name="Kuo R."/>
            <person name="Ohm R.A."/>
            <person name="Bhattacharya S.S."/>
            <person name="Shirouzu T."/>
            <person name="Yoshinaga Y."/>
            <person name="Martin F.M."/>
            <person name="Grigoriev I.V."/>
            <person name="Hibbett D.S."/>
        </authorList>
    </citation>
    <scope>NUCLEOTIDE SEQUENCE [LARGE SCALE GENOMIC DNA]</scope>
    <source>
        <strain evidence="2 3">CBS 109695</strain>
    </source>
</reference>
<evidence type="ECO:0000313" key="2">
    <source>
        <dbReference type="EMBL" id="KZP10885.1"/>
    </source>
</evidence>
<feature type="region of interest" description="Disordered" evidence="1">
    <location>
        <begin position="39"/>
        <end position="58"/>
    </location>
</feature>
<name>A0A165ZSP7_9AGAM</name>
<organism evidence="2 3">
    <name type="scientific">Athelia psychrophila</name>
    <dbReference type="NCBI Taxonomy" id="1759441"/>
    <lineage>
        <taxon>Eukaryota</taxon>
        <taxon>Fungi</taxon>
        <taxon>Dikarya</taxon>
        <taxon>Basidiomycota</taxon>
        <taxon>Agaricomycotina</taxon>
        <taxon>Agaricomycetes</taxon>
        <taxon>Agaricomycetidae</taxon>
        <taxon>Atheliales</taxon>
        <taxon>Atheliaceae</taxon>
        <taxon>Athelia</taxon>
    </lineage>
</organism>
<proteinExistence type="predicted"/>
<dbReference type="Proteomes" id="UP000076532">
    <property type="component" value="Unassembled WGS sequence"/>
</dbReference>
<dbReference type="EMBL" id="KV417672">
    <property type="protein sequence ID" value="KZP10885.1"/>
    <property type="molecule type" value="Genomic_DNA"/>
</dbReference>
<keyword evidence="3" id="KW-1185">Reference proteome</keyword>
<dbReference type="AlphaFoldDB" id="A0A165ZSP7"/>
<sequence>MTWAIVILYDTDDQGPSGGVFDIFAIFDDIDGSTCIDRRVHSAHGASPPPNVPSPPSSPAIAVTIGGQRCASTMVSLQFQDVSPGVLVRHVQLSQSAGDPAAESESLADAQAMIRSTTMSAM</sequence>
<evidence type="ECO:0000313" key="3">
    <source>
        <dbReference type="Proteomes" id="UP000076532"/>
    </source>
</evidence>
<evidence type="ECO:0000256" key="1">
    <source>
        <dbReference type="SAM" id="MobiDB-lite"/>
    </source>
</evidence>
<protein>
    <submittedName>
        <fullName evidence="2">Uncharacterized protein</fullName>
    </submittedName>
</protein>